<evidence type="ECO:0000256" key="4">
    <source>
        <dbReference type="ARBA" id="ARBA00022679"/>
    </source>
</evidence>
<dbReference type="GO" id="GO:0003968">
    <property type="term" value="F:RNA-directed RNA polymerase activity"/>
    <property type="evidence" value="ECO:0007669"/>
    <property type="project" value="UniProtKB-KW"/>
</dbReference>
<feature type="domain" description="RdRp catalytic" evidence="9">
    <location>
        <begin position="323"/>
        <end position="523"/>
    </location>
</feature>
<evidence type="ECO:0000259" key="9">
    <source>
        <dbReference type="PROSITE" id="PS50525"/>
    </source>
</evidence>
<sequence length="799" mass="89713">MDSIDPGNFVDYTNSFFAAAFLQAERPDLEMPEPDLLSNLSSISALYLYSNPPPMGYGTPAPKVAETVLRAYDMNKNPEGKTEIEIDGYKIEDPVWHGGPEDFPWLEPASNFCPSFVNHATEMFMIKDSYLVDFIEVVRSVIDDCMSRNSDVLTKGRQTYCPLTESSVPCAQAYKNMMDLFKANGAPATMSILGLIQHFFKLLQKNSLRYPQVVVTCDPRKLRIRGRVAEAGVNRRKTKWTRRAVGDEKYHTFLGFARSFCTYLKNAERSHLQRRAIASPNIIKRAFLYVIEEVHLRFSKKIEGSTISFGGEEKKNKISETVESLFCHGKHTLRMQGTEDATKWNETLSAALFGMVHKTMLDDPTRVKFGLPKMTEQERIYLRLCMASHFILAIKRVTLGPGLQGRTDDFHGEIPYDTNGLSMVNSKTRDWFSRILPLREGNNYIRASPGMLMGMHNALSTVVGLVPVNALHSTSIMMKVLRSSDDSMSVHVGNSLKDLLESADQQYMELKLSAIALSPKKTALYMGRFGEYTSWFQDDVLVAQYGPETTTLRPAGRNPYDDAHAMAKGVAVSLLNCSSNIFGAEVKLALGLSNVQSLYRIKPVPEGDPLGPMVRVMANGGASPWDISNCHLDESVIKEMRYGANHPEYYLKIRNPTNPFSRHVEEQTYFDRELGILTTDFIEVPATVFSYVKRGNRSRSTKQAEDQDKTEEAAQALLDVIHTLDMSTALRTPLEATPLSDFCYTKLMLMKGDLELDPDEERLYRAALARLRPSAQAIDDGLEDVDADCHELDGDFGEV</sequence>
<evidence type="ECO:0000313" key="10">
    <source>
        <dbReference type="EMBL" id="QRD99919.1"/>
    </source>
</evidence>
<evidence type="ECO:0000256" key="6">
    <source>
        <dbReference type="ARBA" id="ARBA00022741"/>
    </source>
</evidence>
<keyword evidence="6" id="KW-0547">Nucleotide-binding</keyword>
<evidence type="ECO:0000256" key="7">
    <source>
        <dbReference type="ARBA" id="ARBA00022953"/>
    </source>
</evidence>
<evidence type="ECO:0000256" key="1">
    <source>
        <dbReference type="ARBA" id="ARBA00012494"/>
    </source>
</evidence>
<proteinExistence type="predicted"/>
<keyword evidence="7" id="KW-0693">Viral RNA replication</keyword>
<protein>
    <recommendedName>
        <fullName evidence="2 8">RNA-directed RNA polymerase catalytic subunit</fullName>
        <ecNumber evidence="1 8">2.7.7.48</ecNumber>
    </recommendedName>
</protein>
<evidence type="ECO:0000256" key="8">
    <source>
        <dbReference type="RuleBase" id="RU004330"/>
    </source>
</evidence>
<dbReference type="PROSITE" id="PS50525">
    <property type="entry name" value="RDRP_SSRNA_NEG_SEG"/>
    <property type="match status" value="1"/>
</dbReference>
<keyword evidence="5" id="KW-0548">Nucleotidyltransferase</keyword>
<dbReference type="GO" id="GO:0000166">
    <property type="term" value="F:nucleotide binding"/>
    <property type="evidence" value="ECO:0007669"/>
    <property type="project" value="UniProtKB-KW"/>
</dbReference>
<dbReference type="GO" id="GO:0039694">
    <property type="term" value="P:viral RNA genome replication"/>
    <property type="evidence" value="ECO:0007669"/>
    <property type="project" value="InterPro"/>
</dbReference>
<comment type="catalytic activity">
    <reaction evidence="8">
        <text>RNA(n) + a ribonucleoside 5'-triphosphate = RNA(n+1) + diphosphate</text>
        <dbReference type="Rhea" id="RHEA:21248"/>
        <dbReference type="Rhea" id="RHEA-COMP:14527"/>
        <dbReference type="Rhea" id="RHEA-COMP:17342"/>
        <dbReference type="ChEBI" id="CHEBI:33019"/>
        <dbReference type="ChEBI" id="CHEBI:61557"/>
        <dbReference type="ChEBI" id="CHEBI:140395"/>
        <dbReference type="EC" id="2.7.7.48"/>
    </reaction>
</comment>
<dbReference type="EMBL" id="MW520424">
    <property type="protein sequence ID" value="QRD99919.1"/>
    <property type="molecule type" value="Viral_cRNA"/>
</dbReference>
<evidence type="ECO:0000256" key="3">
    <source>
        <dbReference type="ARBA" id="ARBA00022484"/>
    </source>
</evidence>
<keyword evidence="3 8" id="KW-0696">RNA-directed RNA polymerase</keyword>
<evidence type="ECO:0000256" key="5">
    <source>
        <dbReference type="ARBA" id="ARBA00022695"/>
    </source>
</evidence>
<organism evidence="10">
    <name type="scientific">Culex pipiens orthomyxo-like virus</name>
    <dbReference type="NCBI Taxonomy" id="2805755"/>
    <lineage>
        <taxon>Viruses</taxon>
        <taxon>Riboviria</taxon>
        <taxon>Orthornavirae</taxon>
        <taxon>Negarnaviricota</taxon>
        <taxon>Polyploviricotina</taxon>
        <taxon>Insthoviricetes</taxon>
        <taxon>Articulavirales</taxon>
        <taxon>Orthomyxoviridae</taxon>
    </lineage>
</organism>
<accession>A0A889IP20</accession>
<evidence type="ECO:0000256" key="2">
    <source>
        <dbReference type="ARBA" id="ARBA00020035"/>
    </source>
</evidence>
<dbReference type="GO" id="GO:0003723">
    <property type="term" value="F:RNA binding"/>
    <property type="evidence" value="ECO:0007669"/>
    <property type="project" value="InterPro"/>
</dbReference>
<keyword evidence="4" id="KW-0808">Transferase</keyword>
<dbReference type="InterPro" id="IPR001407">
    <property type="entry name" value="RNA_pol_PB1_influenza"/>
</dbReference>
<name>A0A889IP20_9ORTO</name>
<dbReference type="EC" id="2.7.7.48" evidence="1 8"/>
<dbReference type="Pfam" id="PF00602">
    <property type="entry name" value="Flu_PB1"/>
    <property type="match status" value="1"/>
</dbReference>
<dbReference type="InterPro" id="IPR007099">
    <property type="entry name" value="RNA-dir_pol_NSvirus"/>
</dbReference>
<reference evidence="10" key="1">
    <citation type="submission" date="2021-01" db="EMBL/GenBank/DDBJ databases">
        <authorList>
            <person name="Konstantinidis K."/>
            <person name="Dovrolis N."/>
            <person name="Kouvela A."/>
            <person name="Kassela K."/>
            <person name="Rosa Freitas M.G."/>
            <person name="Nearchou A."/>
            <person name="de Courcy Williams M."/>
            <person name="Veletza S."/>
            <person name="Mavromara P."/>
            <person name="Karakasiliotis I."/>
        </authorList>
    </citation>
    <scope>NUCLEOTIDE SEQUENCE</scope>
    <source>
        <strain evidence="10">OC2</strain>
    </source>
</reference>